<proteinExistence type="predicted"/>
<dbReference type="AlphaFoldDB" id="A0A9W7G6G7"/>
<organism evidence="2 3">
    <name type="scientific">Triparma columacea</name>
    <dbReference type="NCBI Taxonomy" id="722753"/>
    <lineage>
        <taxon>Eukaryota</taxon>
        <taxon>Sar</taxon>
        <taxon>Stramenopiles</taxon>
        <taxon>Ochrophyta</taxon>
        <taxon>Bolidophyceae</taxon>
        <taxon>Parmales</taxon>
        <taxon>Triparmaceae</taxon>
        <taxon>Triparma</taxon>
    </lineage>
</organism>
<reference evidence="3" key="1">
    <citation type="journal article" date="2023" name="Commun. Biol.">
        <title>Genome analysis of Parmales, the sister group of diatoms, reveals the evolutionary specialization of diatoms from phago-mixotrophs to photoautotrophs.</title>
        <authorList>
            <person name="Ban H."/>
            <person name="Sato S."/>
            <person name="Yoshikawa S."/>
            <person name="Yamada K."/>
            <person name="Nakamura Y."/>
            <person name="Ichinomiya M."/>
            <person name="Sato N."/>
            <person name="Blanc-Mathieu R."/>
            <person name="Endo H."/>
            <person name="Kuwata A."/>
            <person name="Ogata H."/>
        </authorList>
    </citation>
    <scope>NUCLEOTIDE SEQUENCE [LARGE SCALE GENOMIC DNA]</scope>
</reference>
<accession>A0A9W7G6G7</accession>
<dbReference type="SMART" id="SM00248">
    <property type="entry name" value="ANK"/>
    <property type="match status" value="1"/>
</dbReference>
<keyword evidence="3" id="KW-1185">Reference proteome</keyword>
<evidence type="ECO:0000313" key="2">
    <source>
        <dbReference type="EMBL" id="GMI35002.1"/>
    </source>
</evidence>
<name>A0A9W7G6G7_9STRA</name>
<dbReference type="InterPro" id="IPR036770">
    <property type="entry name" value="Ankyrin_rpt-contain_sf"/>
</dbReference>
<evidence type="ECO:0000313" key="3">
    <source>
        <dbReference type="Proteomes" id="UP001165065"/>
    </source>
</evidence>
<dbReference type="Gene3D" id="1.25.40.20">
    <property type="entry name" value="Ankyrin repeat-containing domain"/>
    <property type="match status" value="1"/>
</dbReference>
<protein>
    <recommendedName>
        <fullName evidence="4">Ankyrin repeat-containing protein</fullName>
    </recommendedName>
</protein>
<evidence type="ECO:0008006" key="4">
    <source>
        <dbReference type="Google" id="ProtNLM"/>
    </source>
</evidence>
<gene>
    <name evidence="2" type="ORF">TrCOL_g5058</name>
</gene>
<dbReference type="InterPro" id="IPR002110">
    <property type="entry name" value="Ankyrin_rpt"/>
</dbReference>
<dbReference type="EMBL" id="BRYA01000049">
    <property type="protein sequence ID" value="GMI35002.1"/>
    <property type="molecule type" value="Genomic_DNA"/>
</dbReference>
<feature type="compositionally biased region" description="Basic and acidic residues" evidence="1">
    <location>
        <begin position="189"/>
        <end position="199"/>
    </location>
</feature>
<dbReference type="OrthoDB" id="432281at2759"/>
<feature type="compositionally biased region" description="Basic and acidic residues" evidence="1">
    <location>
        <begin position="159"/>
        <end position="176"/>
    </location>
</feature>
<evidence type="ECO:0000256" key="1">
    <source>
        <dbReference type="SAM" id="MobiDB-lite"/>
    </source>
</evidence>
<comment type="caution">
    <text evidence="2">The sequence shown here is derived from an EMBL/GenBank/DDBJ whole genome shotgun (WGS) entry which is preliminary data.</text>
</comment>
<sequence length="215" mass="24117">MGNVCQQAPEPAELCLLIDAENWSGALAYLNEASTNEVFYEDAEDDGRSALMKTIIKKGPESLILGIINRSQYDTRSVLEMLDNYNRTALHYAAMFSNSLSVIKLLIDKDEDCLLMETKTGSTPLDLAKERIEWGEGVQKEGILIALGHVPPPPPRPVEVVEKKEEKEEKKGGERRTSRRPSLKNDTFISRENEGKDTENLTGGKKKKKKFFGLF</sequence>
<dbReference type="SUPFAM" id="SSF48403">
    <property type="entry name" value="Ankyrin repeat"/>
    <property type="match status" value="1"/>
</dbReference>
<dbReference type="Proteomes" id="UP001165065">
    <property type="component" value="Unassembled WGS sequence"/>
</dbReference>
<dbReference type="Pfam" id="PF00023">
    <property type="entry name" value="Ank"/>
    <property type="match status" value="1"/>
</dbReference>
<feature type="region of interest" description="Disordered" evidence="1">
    <location>
        <begin position="148"/>
        <end position="204"/>
    </location>
</feature>